<dbReference type="GO" id="GO:0016884">
    <property type="term" value="F:carbon-nitrogen ligase activity, with glutamine as amido-N-donor"/>
    <property type="evidence" value="ECO:0007669"/>
    <property type="project" value="InterPro"/>
</dbReference>
<gene>
    <name evidence="1" type="ORF">SAMN03080598_02667</name>
</gene>
<dbReference type="RefSeq" id="WP_103925314.1">
    <property type="nucleotide sequence ID" value="NZ_BBFN01000033.1"/>
</dbReference>
<proteinExistence type="predicted"/>
<dbReference type="STRING" id="1120964.GCA_001313265_05454"/>
<dbReference type="InterPro" id="IPR019004">
    <property type="entry name" value="YqeY/Aim41"/>
</dbReference>
<dbReference type="PANTHER" id="PTHR28055">
    <property type="entry name" value="ALTERED INHERITANCE OF MITOCHONDRIA PROTEIN 41, MITOCHONDRIAL"/>
    <property type="match status" value="1"/>
</dbReference>
<reference evidence="2" key="1">
    <citation type="submission" date="2016-10" db="EMBL/GenBank/DDBJ databases">
        <authorList>
            <person name="Varghese N."/>
            <person name="Submissions S."/>
        </authorList>
    </citation>
    <scope>NUCLEOTIDE SEQUENCE [LARGE SCALE GENOMIC DNA]</scope>
    <source>
        <strain evidence="2">DSM 17298</strain>
    </source>
</reference>
<dbReference type="InterPro" id="IPR042184">
    <property type="entry name" value="YqeY/Aim41_N"/>
</dbReference>
<keyword evidence="2" id="KW-1185">Reference proteome</keyword>
<accession>A0A1H5XTI1</accession>
<dbReference type="EMBL" id="FNVR01000015">
    <property type="protein sequence ID" value="SEG15031.1"/>
    <property type="molecule type" value="Genomic_DNA"/>
</dbReference>
<dbReference type="OrthoDB" id="9788127at2"/>
<dbReference type="Proteomes" id="UP000236736">
    <property type="component" value="Unassembled WGS sequence"/>
</dbReference>
<evidence type="ECO:0000313" key="1">
    <source>
        <dbReference type="EMBL" id="SEG15031.1"/>
    </source>
</evidence>
<evidence type="ECO:0000313" key="2">
    <source>
        <dbReference type="Proteomes" id="UP000236736"/>
    </source>
</evidence>
<organism evidence="1 2">
    <name type="scientific">Algoriphagus boritolerans DSM 17298 = JCM 18970</name>
    <dbReference type="NCBI Taxonomy" id="1120964"/>
    <lineage>
        <taxon>Bacteria</taxon>
        <taxon>Pseudomonadati</taxon>
        <taxon>Bacteroidota</taxon>
        <taxon>Cytophagia</taxon>
        <taxon>Cytophagales</taxon>
        <taxon>Cyclobacteriaceae</taxon>
        <taxon>Algoriphagus</taxon>
    </lineage>
</organism>
<dbReference type="Gene3D" id="1.10.10.410">
    <property type="match status" value="1"/>
</dbReference>
<dbReference type="PANTHER" id="PTHR28055:SF1">
    <property type="entry name" value="ALTERED INHERITANCE OF MITOCHONDRIA PROTEIN 41, MITOCHONDRIAL"/>
    <property type="match status" value="1"/>
</dbReference>
<dbReference type="SUPFAM" id="SSF89095">
    <property type="entry name" value="GatB/YqeY motif"/>
    <property type="match status" value="1"/>
</dbReference>
<evidence type="ECO:0008006" key="3">
    <source>
        <dbReference type="Google" id="ProtNLM"/>
    </source>
</evidence>
<dbReference type="AlphaFoldDB" id="A0A1H5XTI1"/>
<dbReference type="InterPro" id="IPR023168">
    <property type="entry name" value="GatB_Yqey_C_2"/>
</dbReference>
<protein>
    <recommendedName>
        <fullName evidence="3">Glutamyl-tRNA amidotransferase</fullName>
    </recommendedName>
</protein>
<name>A0A1H5XTI1_9BACT</name>
<dbReference type="InterPro" id="IPR003789">
    <property type="entry name" value="Asn/Gln_tRNA_amidoTrase-B-like"/>
</dbReference>
<sequence length="150" mass="16137">MALKQKVEGEIKSAMIAKDKVRLTALRAIKSMILLEETKGGFSGALSEDEEMKLLTKAAKQRKDSADIYQQQNRPDLLEVELAELAVIQEFLPKALTDDELTAAIQEIITITGAVSAKEMGKVIGAANKQLAGKADGKAIADKVKSLLNG</sequence>
<dbReference type="Gene3D" id="1.10.1510.10">
    <property type="entry name" value="Uncharacterised protein YqeY/AIM41 PF09424, N-terminal domain"/>
    <property type="match status" value="1"/>
</dbReference>
<dbReference type="Pfam" id="PF09424">
    <property type="entry name" value="YqeY"/>
    <property type="match status" value="1"/>
</dbReference>